<feature type="binding site" evidence="9">
    <location>
        <begin position="90"/>
        <end position="100"/>
    </location>
    <ligand>
        <name>ATP</name>
        <dbReference type="ChEBI" id="CHEBI:30616"/>
    </ligand>
</feature>
<keyword evidence="13" id="KW-1185">Reference proteome</keyword>
<dbReference type="InterPro" id="IPR004424">
    <property type="entry name" value="IspE"/>
</dbReference>
<feature type="domain" description="GHMP kinase N-terminal" evidence="10">
    <location>
        <begin position="63"/>
        <end position="137"/>
    </location>
</feature>
<dbReference type="Pfam" id="PF00288">
    <property type="entry name" value="GHMP_kinases_N"/>
    <property type="match status" value="1"/>
</dbReference>
<organism evidence="12 13">
    <name type="scientific">Pontibacter silvestris</name>
    <dbReference type="NCBI Taxonomy" id="2305183"/>
    <lineage>
        <taxon>Bacteria</taxon>
        <taxon>Pseudomonadati</taxon>
        <taxon>Bacteroidota</taxon>
        <taxon>Cytophagia</taxon>
        <taxon>Cytophagales</taxon>
        <taxon>Hymenobacteraceae</taxon>
        <taxon>Pontibacter</taxon>
    </lineage>
</organism>
<evidence type="ECO:0000256" key="5">
    <source>
        <dbReference type="ARBA" id="ARBA00022741"/>
    </source>
</evidence>
<evidence type="ECO:0000256" key="3">
    <source>
        <dbReference type="ARBA" id="ARBA00017473"/>
    </source>
</evidence>
<dbReference type="PANTHER" id="PTHR43527:SF2">
    <property type="entry name" value="4-DIPHOSPHOCYTIDYL-2-C-METHYL-D-ERYTHRITOL KINASE, CHLOROPLASTIC"/>
    <property type="match status" value="1"/>
</dbReference>
<dbReference type="Gene3D" id="3.30.230.10">
    <property type="match status" value="1"/>
</dbReference>
<dbReference type="EC" id="2.7.1.148" evidence="2 9"/>
<comment type="catalytic activity">
    <reaction evidence="9">
        <text>4-CDP-2-C-methyl-D-erythritol + ATP = 4-CDP-2-C-methyl-D-erythritol 2-phosphate + ADP + H(+)</text>
        <dbReference type="Rhea" id="RHEA:18437"/>
        <dbReference type="ChEBI" id="CHEBI:15378"/>
        <dbReference type="ChEBI" id="CHEBI:30616"/>
        <dbReference type="ChEBI" id="CHEBI:57823"/>
        <dbReference type="ChEBI" id="CHEBI:57919"/>
        <dbReference type="ChEBI" id="CHEBI:456216"/>
        <dbReference type="EC" id="2.7.1.148"/>
    </reaction>
</comment>
<dbReference type="InterPro" id="IPR006204">
    <property type="entry name" value="GHMP_kinase_N_dom"/>
</dbReference>
<comment type="function">
    <text evidence="9">Catalyzes the phosphorylation of the position 2 hydroxy group of 4-diphosphocytidyl-2C-methyl-D-erythritol.</text>
</comment>
<dbReference type="Proteomes" id="UP001597369">
    <property type="component" value="Unassembled WGS sequence"/>
</dbReference>
<dbReference type="Gene3D" id="3.30.70.890">
    <property type="entry name" value="GHMP kinase, C-terminal domain"/>
    <property type="match status" value="1"/>
</dbReference>
<feature type="active site" evidence="9">
    <location>
        <position position="8"/>
    </location>
</feature>
<comment type="pathway">
    <text evidence="9">Isoprenoid biosynthesis; isopentenyl diphosphate biosynthesis via DXP pathway; isopentenyl diphosphate from 1-deoxy-D-xylulose 5-phosphate: step 3/6.</text>
</comment>
<comment type="caution">
    <text evidence="12">The sequence shown here is derived from an EMBL/GenBank/DDBJ whole genome shotgun (WGS) entry which is preliminary data.</text>
</comment>
<dbReference type="PIRSF" id="PIRSF010376">
    <property type="entry name" value="IspE"/>
    <property type="match status" value="1"/>
</dbReference>
<dbReference type="Pfam" id="PF08544">
    <property type="entry name" value="GHMP_kinases_C"/>
    <property type="match status" value="1"/>
</dbReference>
<proteinExistence type="inferred from homology"/>
<dbReference type="SUPFAM" id="SSF55060">
    <property type="entry name" value="GHMP Kinase, C-terminal domain"/>
    <property type="match status" value="1"/>
</dbReference>
<evidence type="ECO:0000256" key="7">
    <source>
        <dbReference type="ARBA" id="ARBA00022840"/>
    </source>
</evidence>
<reference evidence="13" key="1">
    <citation type="journal article" date="2019" name="Int. J. Syst. Evol. Microbiol.">
        <title>The Global Catalogue of Microorganisms (GCM) 10K type strain sequencing project: providing services to taxonomists for standard genome sequencing and annotation.</title>
        <authorList>
            <consortium name="The Broad Institute Genomics Platform"/>
            <consortium name="The Broad Institute Genome Sequencing Center for Infectious Disease"/>
            <person name="Wu L."/>
            <person name="Ma J."/>
        </authorList>
    </citation>
    <scope>NUCLEOTIDE SEQUENCE [LARGE SCALE GENOMIC DNA]</scope>
    <source>
        <strain evidence="13">JCM 16545</strain>
    </source>
</reference>
<keyword evidence="4 9" id="KW-0808">Transferase</keyword>
<keyword evidence="6 9" id="KW-0418">Kinase</keyword>
<dbReference type="GO" id="GO:0050515">
    <property type="term" value="F:4-(cytidine 5'-diphospho)-2-C-methyl-D-erythritol kinase activity"/>
    <property type="evidence" value="ECO:0007669"/>
    <property type="project" value="UniProtKB-EC"/>
</dbReference>
<dbReference type="SUPFAM" id="SSF54211">
    <property type="entry name" value="Ribosomal protein S5 domain 2-like"/>
    <property type="match status" value="1"/>
</dbReference>
<dbReference type="InterPro" id="IPR014721">
    <property type="entry name" value="Ribsml_uS5_D2-typ_fold_subgr"/>
</dbReference>
<name>A0ABW4WSR6_9BACT</name>
<evidence type="ECO:0000256" key="2">
    <source>
        <dbReference type="ARBA" id="ARBA00012052"/>
    </source>
</evidence>
<evidence type="ECO:0000313" key="12">
    <source>
        <dbReference type="EMBL" id="MFD2065459.1"/>
    </source>
</evidence>
<evidence type="ECO:0000256" key="6">
    <source>
        <dbReference type="ARBA" id="ARBA00022777"/>
    </source>
</evidence>
<sequence length="269" mass="29933">MLDFPNAKINLGLYITSKRPDGFHNLQSCFYPVKWCDALEILPSKEERFDITGLSVPGKLETNLCYKAYKLLQQDFKLPPVHMHLHKVIPMGAGLGGGSSDAAFTLRILNKLFELDLNADTLEEYARKLGSDCAFFVRNKPVVVSEKGDIFQPVALDLKGYSCVIVHPGIHISTAEAYGNVVPEEPSCGMEILLKQEVPVWKNILENDFEKVLFPKYPELPKVKEKLYDAGAAYASMTGSGSAVFGLFKGDAPTDLVFPNHYIVWQGLF</sequence>
<dbReference type="InterPro" id="IPR020568">
    <property type="entry name" value="Ribosomal_Su5_D2-typ_SF"/>
</dbReference>
<evidence type="ECO:0000256" key="8">
    <source>
        <dbReference type="ARBA" id="ARBA00032554"/>
    </source>
</evidence>
<accession>A0ABW4WSR6</accession>
<evidence type="ECO:0000256" key="9">
    <source>
        <dbReference type="HAMAP-Rule" id="MF_00061"/>
    </source>
</evidence>
<feature type="domain" description="GHMP kinase C-terminal" evidence="11">
    <location>
        <begin position="205"/>
        <end position="251"/>
    </location>
</feature>
<comment type="similarity">
    <text evidence="1 9">Belongs to the GHMP kinase family. IspE subfamily.</text>
</comment>
<evidence type="ECO:0000259" key="11">
    <source>
        <dbReference type="Pfam" id="PF08544"/>
    </source>
</evidence>
<evidence type="ECO:0000259" key="10">
    <source>
        <dbReference type="Pfam" id="PF00288"/>
    </source>
</evidence>
<dbReference type="NCBIfam" id="TIGR00154">
    <property type="entry name" value="ispE"/>
    <property type="match status" value="1"/>
</dbReference>
<dbReference type="RefSeq" id="WP_229959827.1">
    <property type="nucleotide sequence ID" value="NZ_JAJJWI010000006.1"/>
</dbReference>
<gene>
    <name evidence="9 12" type="primary">ispE</name>
    <name evidence="12" type="ORF">ACFSKU_01080</name>
</gene>
<dbReference type="EMBL" id="JBHUHV010000002">
    <property type="protein sequence ID" value="MFD2065459.1"/>
    <property type="molecule type" value="Genomic_DNA"/>
</dbReference>
<keyword evidence="7 9" id="KW-0067">ATP-binding</keyword>
<evidence type="ECO:0000256" key="4">
    <source>
        <dbReference type="ARBA" id="ARBA00022679"/>
    </source>
</evidence>
<evidence type="ECO:0000256" key="1">
    <source>
        <dbReference type="ARBA" id="ARBA00009684"/>
    </source>
</evidence>
<evidence type="ECO:0000313" key="13">
    <source>
        <dbReference type="Proteomes" id="UP001597369"/>
    </source>
</evidence>
<dbReference type="PANTHER" id="PTHR43527">
    <property type="entry name" value="4-DIPHOSPHOCYTIDYL-2-C-METHYL-D-ERYTHRITOL KINASE, CHLOROPLASTIC"/>
    <property type="match status" value="1"/>
</dbReference>
<protein>
    <recommendedName>
        <fullName evidence="3 9">4-diphosphocytidyl-2-C-methyl-D-erythritol kinase</fullName>
        <shortName evidence="9">CMK</shortName>
        <ecNumber evidence="2 9">2.7.1.148</ecNumber>
    </recommendedName>
    <alternativeName>
        <fullName evidence="8 9">4-(cytidine-5'-diphospho)-2-C-methyl-D-erythritol kinase</fullName>
    </alternativeName>
</protein>
<keyword evidence="9" id="KW-0414">Isoprene biosynthesis</keyword>
<dbReference type="HAMAP" id="MF_00061">
    <property type="entry name" value="IspE"/>
    <property type="match status" value="1"/>
</dbReference>
<dbReference type="InterPro" id="IPR036554">
    <property type="entry name" value="GHMP_kinase_C_sf"/>
</dbReference>
<keyword evidence="5 9" id="KW-0547">Nucleotide-binding</keyword>
<dbReference type="InterPro" id="IPR013750">
    <property type="entry name" value="GHMP_kinase_C_dom"/>
</dbReference>
<feature type="active site" evidence="9">
    <location>
        <position position="132"/>
    </location>
</feature>